<feature type="domain" description="Hydrogen maturase F dimerization" evidence="4">
    <location>
        <begin position="179"/>
        <end position="277"/>
    </location>
</feature>
<evidence type="ECO:0000256" key="2">
    <source>
        <dbReference type="ARBA" id="ARBA00023134"/>
    </source>
</evidence>
<dbReference type="Pfam" id="PF18128">
    <property type="entry name" value="HydF_dimer"/>
    <property type="match status" value="1"/>
</dbReference>
<organism evidence="6 7">
    <name type="scientific">Thermodesulfitimonas autotrophica</name>
    <dbReference type="NCBI Taxonomy" id="1894989"/>
    <lineage>
        <taxon>Bacteria</taxon>
        <taxon>Bacillati</taxon>
        <taxon>Bacillota</taxon>
        <taxon>Clostridia</taxon>
        <taxon>Thermoanaerobacterales</taxon>
        <taxon>Thermoanaerobacteraceae</taxon>
        <taxon>Thermodesulfitimonas</taxon>
    </lineage>
</organism>
<dbReference type="EMBL" id="RKRE01000003">
    <property type="protein sequence ID" value="RPF42638.1"/>
    <property type="molecule type" value="Genomic_DNA"/>
</dbReference>
<dbReference type="SUPFAM" id="SSF52540">
    <property type="entry name" value="P-loop containing nucleoside triphosphate hydrolases"/>
    <property type="match status" value="1"/>
</dbReference>
<keyword evidence="2" id="KW-0342">GTP-binding</keyword>
<dbReference type="CDD" id="cd00880">
    <property type="entry name" value="Era_like"/>
    <property type="match status" value="1"/>
</dbReference>
<dbReference type="GO" id="GO:0005525">
    <property type="term" value="F:GTP binding"/>
    <property type="evidence" value="ECO:0007669"/>
    <property type="project" value="UniProtKB-KW"/>
</dbReference>
<gene>
    <name evidence="6" type="ORF">EDD75_1743</name>
</gene>
<evidence type="ECO:0000259" key="4">
    <source>
        <dbReference type="Pfam" id="PF18128"/>
    </source>
</evidence>
<evidence type="ECO:0000313" key="7">
    <source>
        <dbReference type="Proteomes" id="UP000282654"/>
    </source>
</evidence>
<dbReference type="NCBIfam" id="TIGR03918">
    <property type="entry name" value="GTP_HydF"/>
    <property type="match status" value="1"/>
</dbReference>
<dbReference type="InterPro" id="IPR041606">
    <property type="entry name" value="HydF_dimer"/>
</dbReference>
<dbReference type="GO" id="GO:0002098">
    <property type="term" value="P:tRNA wobble uridine modification"/>
    <property type="evidence" value="ECO:0007669"/>
    <property type="project" value="TreeGrafter"/>
</dbReference>
<evidence type="ECO:0000256" key="1">
    <source>
        <dbReference type="ARBA" id="ARBA00022741"/>
    </source>
</evidence>
<dbReference type="Proteomes" id="UP000282654">
    <property type="component" value="Unassembled WGS sequence"/>
</dbReference>
<dbReference type="Gene3D" id="3.40.50.11410">
    <property type="match status" value="1"/>
</dbReference>
<dbReference type="InterPro" id="IPR040644">
    <property type="entry name" value="HydF_tetramer"/>
</dbReference>
<dbReference type="NCBIfam" id="TIGR00231">
    <property type="entry name" value="small_GTP"/>
    <property type="match status" value="1"/>
</dbReference>
<keyword evidence="7" id="KW-1185">Reference proteome</keyword>
<dbReference type="Gene3D" id="3.40.50.300">
    <property type="entry name" value="P-loop containing nucleotide triphosphate hydrolases"/>
    <property type="match status" value="1"/>
</dbReference>
<dbReference type="GO" id="GO:0030488">
    <property type="term" value="P:tRNA methylation"/>
    <property type="evidence" value="ECO:0007669"/>
    <property type="project" value="TreeGrafter"/>
</dbReference>
<comment type="caution">
    <text evidence="6">The sequence shown here is derived from an EMBL/GenBank/DDBJ whole genome shotgun (WGS) entry which is preliminary data.</text>
</comment>
<dbReference type="InterPro" id="IPR006073">
    <property type="entry name" value="GTP-bd"/>
</dbReference>
<dbReference type="PANTHER" id="PTHR42714">
    <property type="entry name" value="TRNA MODIFICATION GTPASE GTPBP3"/>
    <property type="match status" value="1"/>
</dbReference>
<protein>
    <submittedName>
        <fullName evidence="6">Iron-only hydrogenase maturation protein HydF</fullName>
    </submittedName>
</protein>
<evidence type="ECO:0000313" key="6">
    <source>
        <dbReference type="EMBL" id="RPF42638.1"/>
    </source>
</evidence>
<accession>A0A3N5AZM7</accession>
<dbReference type="GO" id="GO:0005737">
    <property type="term" value="C:cytoplasm"/>
    <property type="evidence" value="ECO:0007669"/>
    <property type="project" value="TreeGrafter"/>
</dbReference>
<dbReference type="PANTHER" id="PTHR42714:SF6">
    <property type="entry name" value="TRANSLATION INITIATION FACTOR IF-2"/>
    <property type="match status" value="1"/>
</dbReference>
<dbReference type="InterPro" id="IPR005225">
    <property type="entry name" value="Small_GTP-bd"/>
</dbReference>
<dbReference type="InterPro" id="IPR023873">
    <property type="entry name" value="FeFe-hyd_GTPase_HydF"/>
</dbReference>
<dbReference type="PRINTS" id="PR00326">
    <property type="entry name" value="GTP1OBG"/>
</dbReference>
<feature type="domain" description="Hydrogen maturase F tetramerization" evidence="5">
    <location>
        <begin position="281"/>
        <end position="398"/>
    </location>
</feature>
<evidence type="ECO:0000259" key="3">
    <source>
        <dbReference type="Pfam" id="PF01926"/>
    </source>
</evidence>
<sequence>MSLNATPRGQRLHIALFGRRNAGKSSLINALTGQETAIVADVPGTTTDPVSKAMEILPLGPVMLIDTAGLDDVGYLGDLRVKRSLAVLEKTDLVVLVVDPGQGTGSFEADVLSRSQARGIPVIGVANKCDLYPDPPVGAWAAALPVPWVVVSARTGQGIDRLKRALVEHAPKDWTLPTIVGDLIAPGDTVVLVIPIDKAAPKGRLILPQQQVIRDVLEHDAVAVMVKERELRHALAGMTRPPRLVVTDASAYLKAAADTPPDVLFTSFSILFARFKGDLNTLVAGAKAVDGLRPGDKVLIAEACTHHPIEDDIGRVKIPRWLRQVAGGELVFDVVAGGGPLPDNLAAYRLIVHCGGCMLNRREMLSRLMQAREAGVPVVNYGVLMAHMHGVLRRALSPFPAALAVLGEDPEGLGEEIWPCHLAKYIPQ</sequence>
<dbReference type="OrthoDB" id="9811338at2"/>
<feature type="domain" description="G" evidence="3">
    <location>
        <begin position="13"/>
        <end position="128"/>
    </location>
</feature>
<proteinExistence type="predicted"/>
<evidence type="ECO:0000259" key="5">
    <source>
        <dbReference type="Pfam" id="PF18133"/>
    </source>
</evidence>
<dbReference type="Pfam" id="PF01926">
    <property type="entry name" value="MMR_HSR1"/>
    <property type="match status" value="1"/>
</dbReference>
<dbReference type="Pfam" id="PF18133">
    <property type="entry name" value="HydF_tetramer"/>
    <property type="match status" value="1"/>
</dbReference>
<dbReference type="AlphaFoldDB" id="A0A3N5AZM7"/>
<reference evidence="6 7" key="1">
    <citation type="submission" date="2018-11" db="EMBL/GenBank/DDBJ databases">
        <title>Genomic Encyclopedia of Type Strains, Phase IV (KMG-IV): sequencing the most valuable type-strain genomes for metagenomic binning, comparative biology and taxonomic classification.</title>
        <authorList>
            <person name="Goeker M."/>
        </authorList>
    </citation>
    <scope>NUCLEOTIDE SEQUENCE [LARGE SCALE GENOMIC DNA]</scope>
    <source>
        <strain evidence="6 7">DSM 102936</strain>
    </source>
</reference>
<keyword evidence="1" id="KW-0547">Nucleotide-binding</keyword>
<dbReference type="InterPro" id="IPR027417">
    <property type="entry name" value="P-loop_NTPase"/>
</dbReference>
<dbReference type="Gene3D" id="3.40.50.11420">
    <property type="match status" value="1"/>
</dbReference>
<name>A0A3N5AZM7_9THEO</name>